<dbReference type="EMBL" id="JACIER010000021">
    <property type="protein sequence ID" value="MBB4046033.1"/>
    <property type="molecule type" value="Genomic_DNA"/>
</dbReference>
<gene>
    <name evidence="2" type="ORF">GGR06_003859</name>
</gene>
<organism evidence="2 3">
    <name type="scientific">Bacteroides reticulotermitis</name>
    <dbReference type="NCBI Taxonomy" id="1133319"/>
    <lineage>
        <taxon>Bacteria</taxon>
        <taxon>Pseudomonadati</taxon>
        <taxon>Bacteroidota</taxon>
        <taxon>Bacteroidia</taxon>
        <taxon>Bacteroidales</taxon>
        <taxon>Bacteroidaceae</taxon>
        <taxon>Bacteroides</taxon>
    </lineage>
</organism>
<dbReference type="Proteomes" id="UP000560658">
    <property type="component" value="Unassembled WGS sequence"/>
</dbReference>
<feature type="chain" id="PRO_5032924572" evidence="1">
    <location>
        <begin position="24"/>
        <end position="384"/>
    </location>
</feature>
<evidence type="ECO:0000313" key="3">
    <source>
        <dbReference type="Proteomes" id="UP000560658"/>
    </source>
</evidence>
<dbReference type="Pfam" id="PF12715">
    <property type="entry name" value="Abhydrolase_7"/>
    <property type="match status" value="1"/>
</dbReference>
<comment type="caution">
    <text evidence="2">The sequence shown here is derived from an EMBL/GenBank/DDBJ whole genome shotgun (WGS) entry which is preliminary data.</text>
</comment>
<accession>A0A840DBN8</accession>
<dbReference type="SUPFAM" id="SSF53474">
    <property type="entry name" value="alpha/beta-Hydrolases"/>
    <property type="match status" value="1"/>
</dbReference>
<keyword evidence="2" id="KW-0378">Hydrolase</keyword>
<keyword evidence="1" id="KW-0732">Signal</keyword>
<dbReference type="GO" id="GO:0016787">
    <property type="term" value="F:hydrolase activity"/>
    <property type="evidence" value="ECO:0007669"/>
    <property type="project" value="UniProtKB-KW"/>
</dbReference>
<dbReference type="PANTHER" id="PTHR22946">
    <property type="entry name" value="DIENELACTONE HYDROLASE DOMAIN-CONTAINING PROTEIN-RELATED"/>
    <property type="match status" value="1"/>
</dbReference>
<name>A0A840DBN8_9BACE</name>
<dbReference type="Gene3D" id="3.40.50.1820">
    <property type="entry name" value="alpha/beta hydrolase"/>
    <property type="match status" value="1"/>
</dbReference>
<dbReference type="InterPro" id="IPR025890">
    <property type="entry name" value="Abhydrolase_bac"/>
</dbReference>
<feature type="signal peptide" evidence="1">
    <location>
        <begin position="1"/>
        <end position="23"/>
    </location>
</feature>
<reference evidence="2" key="1">
    <citation type="submission" date="2020-08" db="EMBL/GenBank/DDBJ databases">
        <title>Genomic Encyclopedia of Type Strains, Phase IV (KMG-IV): sequencing the most valuable type-strain genomes for metagenomic binning, comparative biology and taxonomic classification.</title>
        <authorList>
            <person name="Goeker M."/>
        </authorList>
    </citation>
    <scope>NUCLEOTIDE SEQUENCE [LARGE SCALE GENOMIC DNA]</scope>
    <source>
        <strain evidence="2">DSM 105720</strain>
    </source>
</reference>
<evidence type="ECO:0000256" key="1">
    <source>
        <dbReference type="SAM" id="SignalP"/>
    </source>
</evidence>
<evidence type="ECO:0000313" key="2">
    <source>
        <dbReference type="EMBL" id="MBB4046033.1"/>
    </source>
</evidence>
<dbReference type="PANTHER" id="PTHR22946:SF8">
    <property type="entry name" value="ACETYL XYLAN ESTERASE DOMAIN-CONTAINING PROTEIN"/>
    <property type="match status" value="1"/>
</dbReference>
<sequence length="384" mass="43512">MMMKRVFSCITAILWLASTFAQAPLSHEFERDLPLFLDQLKTELTYPMAWGNSPQKNFGKWRKEARATVLDAMLTPPPSTQKYEMEVLDTEQRNGYEARKIAFNLTGYSRVPGYLLVPEGKGPFPAVVLLHDHGAHFSIGKEKMIRPFGVDSLIAADADQWAHQCYDDQYVGDYLAANGYVVISIDALFWGERGRKEGVRYDKQQAVACVFEMLGRSWSGFITYEDMYTTDFLASLKEVDPARIGCMGFSMGGYRSWMLAALSDRIKAGASVCWMVTTDFQLSSKQGSGKGDSNYANVLPGLRRYLDYPHIASIACPKPMLFFNGRQDKLFPVPSVEDAYRQMHKVWDSRSAGNKLTTKLWDLPHVCNRDMQKEILAFFEQGLK</sequence>
<protein>
    <submittedName>
        <fullName evidence="2">Dienelactone hydrolase</fullName>
    </submittedName>
</protein>
<dbReference type="AlphaFoldDB" id="A0A840DBN8"/>
<proteinExistence type="predicted"/>
<dbReference type="InterPro" id="IPR029058">
    <property type="entry name" value="AB_hydrolase_fold"/>
</dbReference>
<keyword evidence="3" id="KW-1185">Reference proteome</keyword>
<dbReference type="InterPro" id="IPR050261">
    <property type="entry name" value="FrsA_esterase"/>
</dbReference>